<evidence type="ECO:0000259" key="7">
    <source>
        <dbReference type="PROSITE" id="PS50111"/>
    </source>
</evidence>
<reference evidence="11 13" key="4">
    <citation type="submission" date="2019-01" db="EMBL/GenBank/DDBJ databases">
        <title>The Pseudomonas aeruginosa pan-genome provides new insights on its population structure, horizontal gene transfer and pathogenicity.</title>
        <authorList>
            <person name="Freschi L."/>
            <person name="Vincent A.T."/>
            <person name="Jeukens J."/>
            <person name="Emond-Rheault J.-G."/>
            <person name="Kukavica-Ibrulj I."/>
            <person name="Dupont M.-J."/>
            <person name="Charette S.J."/>
            <person name="Boyle B."/>
            <person name="Levesque R.C."/>
        </authorList>
    </citation>
    <scope>NUCLEOTIDE SEQUENCE [LARGE SCALE GENOMIC DNA]</scope>
    <source>
        <strain evidence="11 13">PA-W36</strain>
    </source>
</reference>
<keyword evidence="1" id="KW-0488">Methylation</keyword>
<feature type="region of interest" description="Disordered" evidence="6">
    <location>
        <begin position="644"/>
        <end position="679"/>
    </location>
</feature>
<dbReference type="PANTHER" id="PTHR43531">
    <property type="entry name" value="PROTEIN ICFG"/>
    <property type="match status" value="1"/>
</dbReference>
<dbReference type="PROSITE" id="PS50111">
    <property type="entry name" value="CHEMOTAXIS_TRANSDUC_2"/>
    <property type="match status" value="1"/>
</dbReference>
<dbReference type="InterPro" id="IPR054324">
    <property type="entry name" value="McpB_HAMP_1st"/>
</dbReference>
<sequence>MGLFNAHAVAQQRADRIATLLQSFADGQLDTAVGEAPAPGYERLYDSLRALQRQLREQRAELQQVESLEAGLAEMSRQHEAGWIDQTIPAERLEGRAARIAKGVNELVAAHIAVKMKVVSVVTAYGQGNFEPLMDRLPGKKAQITEAIDGVRERLRGAAEATSAQLATAAYNARIKSALDNVSANVMIADNDLNIIYMNRTVSEMLGRAEADIRKQLPNFDAGRLMGANIDVFHKNPAHQRHLLANLTGVHKAELNLGGRRFSLDVVPVFNDANERLGSAVQWTDRTEEHRAEQEVSQLVQAAAAGDFSKRVEEAGKEGFFLRLAKDLNSLVDTADRGLRDVSRMLGALAQGDLTQRIEADYQGTFGQLKDFSNDTAQSLSRMLGQIREAADTINTAASEIASGNAELSARTEQQASSLEETASSMEELTSTVKLNAENARQANSLAANASEVATQGGTVVQKVVSTMSSINESARKIADIIGVIDGIAFQTNILALNAAVEAARAGEQGRGFAVVAGEVRTLAQRSAAAAKEIKTLISDSVDKVENGNTLVAQAGQTMSDIVVAIRRVTDIMSEIAAASAEQSTGIEEVNSAVSQMDDMTQQNAALVEEAAAAAEAMQEQAGLLNQSVAVFRLDTPPSVVQLASARPSAPRPSAPAPLARSGMARASKARKEDGWEEF</sequence>
<dbReference type="GO" id="GO:0006935">
    <property type="term" value="P:chemotaxis"/>
    <property type="evidence" value="ECO:0007669"/>
    <property type="project" value="InterPro"/>
</dbReference>
<dbReference type="Gene3D" id="3.30.450.20">
    <property type="entry name" value="PAS domain"/>
    <property type="match status" value="1"/>
</dbReference>
<evidence type="ECO:0000256" key="3">
    <source>
        <dbReference type="ARBA" id="ARBA00029447"/>
    </source>
</evidence>
<dbReference type="SMR" id="A0A072ZG73"/>
<dbReference type="Pfam" id="PF21927">
    <property type="entry name" value="McpB_HAMP_2"/>
    <property type="match status" value="1"/>
</dbReference>
<accession>A0A072ZG73</accession>
<dbReference type="InterPro" id="IPR051310">
    <property type="entry name" value="MCP_chemotaxis"/>
</dbReference>
<dbReference type="InterPro" id="IPR004089">
    <property type="entry name" value="MCPsignal_dom"/>
</dbReference>
<dbReference type="OMA" id="RCIDEFH"/>
<feature type="region of interest" description="Disordered" evidence="6">
    <location>
        <begin position="405"/>
        <end position="425"/>
    </location>
</feature>
<dbReference type="Pfam" id="PF13188">
    <property type="entry name" value="PAS_8"/>
    <property type="match status" value="1"/>
</dbReference>
<comment type="caution">
    <text evidence="10">The sequence shown here is derived from an EMBL/GenBank/DDBJ whole genome shotgun (WGS) entry which is preliminary data.</text>
</comment>
<dbReference type="PROSITE" id="PS50885">
    <property type="entry name" value="HAMP"/>
    <property type="match status" value="1"/>
</dbReference>
<dbReference type="SMART" id="SM00283">
    <property type="entry name" value="MA"/>
    <property type="match status" value="1"/>
</dbReference>
<feature type="compositionally biased region" description="Basic and acidic residues" evidence="6">
    <location>
        <begin position="670"/>
        <end position="679"/>
    </location>
</feature>
<proteinExistence type="inferred from homology"/>
<evidence type="ECO:0000313" key="10">
    <source>
        <dbReference type="EMBL" id="CRN95458.1"/>
    </source>
</evidence>
<dbReference type="PANTHER" id="PTHR43531:SF14">
    <property type="entry name" value="METHYL-ACCEPTING CHEMOTAXIS PROTEIN I-RELATED"/>
    <property type="match status" value="1"/>
</dbReference>
<keyword evidence="2 4" id="KW-0807">Transducer</keyword>
<dbReference type="PRINTS" id="PR00260">
    <property type="entry name" value="CHEMTRNSDUCR"/>
</dbReference>
<feature type="compositionally biased region" description="Polar residues" evidence="6">
    <location>
        <begin position="411"/>
        <end position="425"/>
    </location>
</feature>
<evidence type="ECO:0000256" key="5">
    <source>
        <dbReference type="SAM" id="Coils"/>
    </source>
</evidence>
<gene>
    <name evidence="10" type="primary">tar_1</name>
    <name evidence="11" type="ORF">IPC1295_25715</name>
    <name evidence="10" type="ORF">PAERUG_P19_London_7_VIM_2_05_10_00362</name>
</gene>
<evidence type="ECO:0000256" key="1">
    <source>
        <dbReference type="ARBA" id="ARBA00022481"/>
    </source>
</evidence>
<dbReference type="Proteomes" id="UP000045039">
    <property type="component" value="Unassembled WGS sequence"/>
</dbReference>
<keyword evidence="5" id="KW-0175">Coiled coil</keyword>
<feature type="coiled-coil region" evidence="5">
    <location>
        <begin position="41"/>
        <end position="68"/>
    </location>
</feature>
<organism evidence="10 12">
    <name type="scientific">Pseudomonas aeruginosa</name>
    <dbReference type="NCBI Taxonomy" id="287"/>
    <lineage>
        <taxon>Bacteria</taxon>
        <taxon>Pseudomonadati</taxon>
        <taxon>Pseudomonadota</taxon>
        <taxon>Gammaproteobacteria</taxon>
        <taxon>Pseudomonadales</taxon>
        <taxon>Pseudomonadaceae</taxon>
        <taxon>Pseudomonas</taxon>
    </lineage>
</organism>
<dbReference type="PROSITE" id="PS50112">
    <property type="entry name" value="PAS"/>
    <property type="match status" value="1"/>
</dbReference>
<dbReference type="AlphaFoldDB" id="A0A072ZG73"/>
<dbReference type="Pfam" id="PF22097">
    <property type="entry name" value="McpB_HAMP_1st"/>
    <property type="match status" value="1"/>
</dbReference>
<dbReference type="FunFam" id="1.20.120.1530:FF:000009">
    <property type="entry name" value="Aerotaxis transducer Aer2"/>
    <property type="match status" value="1"/>
</dbReference>
<dbReference type="Gene3D" id="1.20.120.1530">
    <property type="match status" value="1"/>
</dbReference>
<evidence type="ECO:0000259" key="8">
    <source>
        <dbReference type="PROSITE" id="PS50112"/>
    </source>
</evidence>
<dbReference type="EMBL" id="CVVU01000013">
    <property type="protein sequence ID" value="CRN95458.1"/>
    <property type="molecule type" value="Genomic_DNA"/>
</dbReference>
<dbReference type="eggNOG" id="COG0840">
    <property type="taxonomic scope" value="Bacteria"/>
</dbReference>
<dbReference type="CDD" id="cd11386">
    <property type="entry name" value="MCP_signal"/>
    <property type="match status" value="1"/>
</dbReference>
<reference evidence="12" key="1">
    <citation type="submission" date="2015-06" db="EMBL/GenBank/DDBJ databases">
        <authorList>
            <person name="Radhakrishnan Rajesh"/>
            <person name="Underwood Anthony"/>
            <person name="Al-Shahib Ali"/>
        </authorList>
    </citation>
    <scope>NUCLEOTIDE SEQUENCE [LARGE SCALE GENOMIC DNA]</scope>
    <source>
        <strain evidence="12">P19_London_7_VIM_2_05_10</strain>
    </source>
</reference>
<evidence type="ECO:0000256" key="2">
    <source>
        <dbReference type="ARBA" id="ARBA00023224"/>
    </source>
</evidence>
<dbReference type="Pfam" id="PF18575">
    <property type="entry name" value="HAMP_N3"/>
    <property type="match status" value="1"/>
</dbReference>
<dbReference type="InterPro" id="IPR000014">
    <property type="entry name" value="PAS"/>
</dbReference>
<feature type="coiled-coil region" evidence="5">
    <location>
        <begin position="590"/>
        <end position="617"/>
    </location>
</feature>
<dbReference type="Pfam" id="PF18947">
    <property type="entry name" value="HAMP_2"/>
    <property type="match status" value="1"/>
</dbReference>
<dbReference type="GO" id="GO:0007165">
    <property type="term" value="P:signal transduction"/>
    <property type="evidence" value="ECO:0007669"/>
    <property type="project" value="UniProtKB-KW"/>
</dbReference>
<name>A0A072ZG73_PSEAI</name>
<dbReference type="Proteomes" id="UP000284767">
    <property type="component" value="Unassembled WGS sequence"/>
</dbReference>
<dbReference type="InterPro" id="IPR004090">
    <property type="entry name" value="Chemotax_Me-accpt_rcpt"/>
</dbReference>
<evidence type="ECO:0000256" key="4">
    <source>
        <dbReference type="PROSITE-ProRule" id="PRU00284"/>
    </source>
</evidence>
<comment type="similarity">
    <text evidence="3">Belongs to the methyl-accepting chemotaxis (MCP) protein family.</text>
</comment>
<dbReference type="CDD" id="cd17529">
    <property type="entry name" value="HAMP_I"/>
    <property type="match status" value="1"/>
</dbReference>
<dbReference type="InterPro" id="IPR035965">
    <property type="entry name" value="PAS-like_dom_sf"/>
</dbReference>
<dbReference type="Gene3D" id="1.10.287.950">
    <property type="entry name" value="Methyl-accepting chemotaxis protein"/>
    <property type="match status" value="1"/>
</dbReference>
<dbReference type="SUPFAM" id="SSF55785">
    <property type="entry name" value="PYP-like sensor domain (PAS domain)"/>
    <property type="match status" value="1"/>
</dbReference>
<dbReference type="EMBL" id="NSNE01000018">
    <property type="protein sequence ID" value="RPM08925.1"/>
    <property type="molecule type" value="Genomic_DNA"/>
</dbReference>
<dbReference type="GO" id="GO:0004888">
    <property type="term" value="F:transmembrane signaling receptor activity"/>
    <property type="evidence" value="ECO:0007669"/>
    <property type="project" value="InterPro"/>
</dbReference>
<dbReference type="GO" id="GO:0005886">
    <property type="term" value="C:plasma membrane"/>
    <property type="evidence" value="ECO:0007669"/>
    <property type="project" value="TreeGrafter"/>
</dbReference>
<dbReference type="InterPro" id="IPR003660">
    <property type="entry name" value="HAMP_dom"/>
</dbReference>
<dbReference type="FunFam" id="1.10.287.950:FF:000002">
    <property type="entry name" value="Methyl-accepting chemotaxis protein"/>
    <property type="match status" value="1"/>
</dbReference>
<dbReference type="RefSeq" id="WP_003112650.1">
    <property type="nucleotide sequence ID" value="NZ_AP014839.1"/>
</dbReference>
<protein>
    <submittedName>
        <fullName evidence="10 11">Methyl-accepting chemotaxis protein</fullName>
    </submittedName>
</protein>
<feature type="domain" description="PAS" evidence="8">
    <location>
        <begin position="171"/>
        <end position="213"/>
    </location>
</feature>
<evidence type="ECO:0000313" key="12">
    <source>
        <dbReference type="Proteomes" id="UP000045039"/>
    </source>
</evidence>
<reference evidence="10" key="2">
    <citation type="submission" date="2015-06" db="EMBL/GenBank/DDBJ databases">
        <authorList>
            <person name="Radhakrishnan R."/>
            <person name="Underwood A."/>
            <person name="Al-Shahib A."/>
        </authorList>
    </citation>
    <scope>NUCLEOTIDE SEQUENCE</scope>
    <source>
        <strain evidence="10">P19_London_7_VIM_2_05_10</strain>
    </source>
</reference>
<dbReference type="CDD" id="cd17528">
    <property type="entry name" value="HAMP_III"/>
    <property type="match status" value="1"/>
</dbReference>
<reference evidence="11 13" key="3">
    <citation type="submission" date="2017-08" db="EMBL/GenBank/DDBJ databases">
        <authorList>
            <person name="Feschi L."/>
            <person name="Jeukens J."/>
            <person name="Emond-Rheault J.-G."/>
            <person name="Kukavica-Ibrulj I."/>
            <person name="Boyle B."/>
            <person name="Levesque R.C."/>
        </authorList>
    </citation>
    <scope>NUCLEOTIDE SEQUENCE [LARGE SCALE GENOMIC DNA]</scope>
    <source>
        <strain evidence="11 13">PA-W36</strain>
    </source>
</reference>
<feature type="domain" description="HAMP" evidence="9">
    <location>
        <begin position="333"/>
        <end position="385"/>
    </location>
</feature>
<evidence type="ECO:0000313" key="11">
    <source>
        <dbReference type="EMBL" id="RPM08925.1"/>
    </source>
</evidence>
<dbReference type="Pfam" id="PF00015">
    <property type="entry name" value="MCPsignal"/>
    <property type="match status" value="1"/>
</dbReference>
<dbReference type="SUPFAM" id="SSF58104">
    <property type="entry name" value="Methyl-accepting chemotaxis protein (MCP) signaling domain"/>
    <property type="match status" value="1"/>
</dbReference>
<feature type="domain" description="Methyl-accepting transducer" evidence="7">
    <location>
        <begin position="390"/>
        <end position="619"/>
    </location>
</feature>
<evidence type="ECO:0000313" key="13">
    <source>
        <dbReference type="Proteomes" id="UP000284767"/>
    </source>
</evidence>
<evidence type="ECO:0000256" key="6">
    <source>
        <dbReference type="SAM" id="MobiDB-lite"/>
    </source>
</evidence>
<dbReference type="InterPro" id="IPR054421">
    <property type="entry name" value="McpB_HAMP_2nd"/>
</dbReference>
<evidence type="ECO:0000259" key="9">
    <source>
        <dbReference type="PROSITE" id="PS50885"/>
    </source>
</evidence>
<accession>A0A1S1BX45</accession>
<dbReference type="InterPro" id="IPR041395">
    <property type="entry name" value="McpB_HAMP_3rd"/>
</dbReference>
<dbReference type="FunFam" id="3.30.450.20:FF:000075">
    <property type="entry name" value="Methyl-accepting chemotaxis protein"/>
    <property type="match status" value="1"/>
</dbReference>